<evidence type="ECO:0000313" key="2">
    <source>
        <dbReference type="Proteomes" id="UP000199068"/>
    </source>
</evidence>
<dbReference type="AlphaFoldDB" id="A0A1G9S345"/>
<reference evidence="1 2" key="1">
    <citation type="submission" date="2016-10" db="EMBL/GenBank/DDBJ databases">
        <authorList>
            <person name="de Groot N.N."/>
        </authorList>
    </citation>
    <scope>NUCLEOTIDE SEQUENCE [LARGE SCALE GENOMIC DNA]</scope>
    <source>
        <strain evidence="1 2">DSM 797</strain>
    </source>
</reference>
<evidence type="ECO:0000313" key="1">
    <source>
        <dbReference type="EMBL" id="SDM29998.1"/>
    </source>
</evidence>
<evidence type="ECO:0008006" key="3">
    <source>
        <dbReference type="Google" id="ProtNLM"/>
    </source>
</evidence>
<organism evidence="1 2">
    <name type="scientific">Romboutsia lituseburensis DSM 797</name>
    <dbReference type="NCBI Taxonomy" id="1121325"/>
    <lineage>
        <taxon>Bacteria</taxon>
        <taxon>Bacillati</taxon>
        <taxon>Bacillota</taxon>
        <taxon>Clostridia</taxon>
        <taxon>Peptostreptococcales</taxon>
        <taxon>Peptostreptococcaceae</taxon>
        <taxon>Romboutsia</taxon>
    </lineage>
</organism>
<dbReference type="Proteomes" id="UP000199068">
    <property type="component" value="Unassembled WGS sequence"/>
</dbReference>
<dbReference type="EMBL" id="FNGW01000008">
    <property type="protein sequence ID" value="SDM29998.1"/>
    <property type="molecule type" value="Genomic_DNA"/>
</dbReference>
<accession>A0A1G9S345</accession>
<protein>
    <recommendedName>
        <fullName evidence="3">Regulatory protein, tetR family</fullName>
    </recommendedName>
</protein>
<sequence>MRKVASQCELSLGTIYNYYTTKVDIIFDIIEDLWNECFGEIDKIYNSKEGFFKQTEFLYFHTLQYLNKFENNWIKDLNILTSNDKEKAKERECELVQKFTQILKHLIEINKNDLNIEVFNKFSEDKILEFISYEFFIMLKRLDNDYSFFDYTLKKILL</sequence>
<dbReference type="STRING" id="1121325.SAMN04515677_10874"/>
<gene>
    <name evidence="1" type="ORF">SAMN04515677_10874</name>
</gene>
<name>A0A1G9S345_9FIRM</name>
<dbReference type="Gene3D" id="1.10.357.10">
    <property type="entry name" value="Tetracycline Repressor, domain 2"/>
    <property type="match status" value="1"/>
</dbReference>
<dbReference type="InterPro" id="IPR009057">
    <property type="entry name" value="Homeodomain-like_sf"/>
</dbReference>
<proteinExistence type="predicted"/>
<dbReference type="SUPFAM" id="SSF46689">
    <property type="entry name" value="Homeodomain-like"/>
    <property type="match status" value="1"/>
</dbReference>
<keyword evidence="2" id="KW-1185">Reference proteome</keyword>
<dbReference type="RefSeq" id="WP_092727193.1">
    <property type="nucleotide sequence ID" value="NZ_FNGW01000008.1"/>
</dbReference>